<feature type="compositionally biased region" description="Basic and acidic residues" evidence="1">
    <location>
        <begin position="145"/>
        <end position="156"/>
    </location>
</feature>
<comment type="caution">
    <text evidence="3">The sequence shown here is derived from an EMBL/GenBank/DDBJ whole genome shotgun (WGS) entry which is preliminary data.</text>
</comment>
<dbReference type="AlphaFoldDB" id="A0A9N7TXX2"/>
<keyword evidence="2" id="KW-0812">Transmembrane</keyword>
<name>A0A9N7TXX2_PLEPL</name>
<evidence type="ECO:0000256" key="2">
    <source>
        <dbReference type="SAM" id="Phobius"/>
    </source>
</evidence>
<reference evidence="3" key="1">
    <citation type="submission" date="2020-03" db="EMBL/GenBank/DDBJ databases">
        <authorList>
            <person name="Weist P."/>
        </authorList>
    </citation>
    <scope>NUCLEOTIDE SEQUENCE</scope>
</reference>
<feature type="transmembrane region" description="Helical" evidence="2">
    <location>
        <begin position="57"/>
        <end position="75"/>
    </location>
</feature>
<evidence type="ECO:0000313" key="3">
    <source>
        <dbReference type="EMBL" id="CAB1421115.1"/>
    </source>
</evidence>
<keyword evidence="4" id="KW-1185">Reference proteome</keyword>
<feature type="compositionally biased region" description="Pro residues" evidence="1">
    <location>
        <begin position="102"/>
        <end position="112"/>
    </location>
</feature>
<feature type="region of interest" description="Disordered" evidence="1">
    <location>
        <begin position="98"/>
        <end position="117"/>
    </location>
</feature>
<gene>
    <name evidence="3" type="ORF">PLEPLA_LOCUS8996</name>
</gene>
<protein>
    <submittedName>
        <fullName evidence="3">Uncharacterized protein</fullName>
    </submittedName>
</protein>
<keyword evidence="2" id="KW-1133">Transmembrane helix</keyword>
<keyword evidence="2" id="KW-0472">Membrane</keyword>
<sequence>MDDDFQETGAVLAGPGIEEPLMEPSLTLQQGIFNQCNCPPFSIFVCVCLPLEAEGRLLMVAVMAMVVMLVVVMMMRWQWRCSHGFWLSSPCFLKDSLRPDTHPPTSPHPDYPPTHQGRTEKIIFSVLQRGDEKARYSQQQQDWNSEERKLKAITES</sequence>
<organism evidence="3 4">
    <name type="scientific">Pleuronectes platessa</name>
    <name type="common">European plaice</name>
    <dbReference type="NCBI Taxonomy" id="8262"/>
    <lineage>
        <taxon>Eukaryota</taxon>
        <taxon>Metazoa</taxon>
        <taxon>Chordata</taxon>
        <taxon>Craniata</taxon>
        <taxon>Vertebrata</taxon>
        <taxon>Euteleostomi</taxon>
        <taxon>Actinopterygii</taxon>
        <taxon>Neopterygii</taxon>
        <taxon>Teleostei</taxon>
        <taxon>Neoteleostei</taxon>
        <taxon>Acanthomorphata</taxon>
        <taxon>Carangaria</taxon>
        <taxon>Pleuronectiformes</taxon>
        <taxon>Pleuronectoidei</taxon>
        <taxon>Pleuronectidae</taxon>
        <taxon>Pleuronectes</taxon>
    </lineage>
</organism>
<accession>A0A9N7TXX2</accession>
<feature type="region of interest" description="Disordered" evidence="1">
    <location>
        <begin position="134"/>
        <end position="156"/>
    </location>
</feature>
<evidence type="ECO:0000256" key="1">
    <source>
        <dbReference type="SAM" id="MobiDB-lite"/>
    </source>
</evidence>
<dbReference type="EMBL" id="CADEAL010000503">
    <property type="protein sequence ID" value="CAB1421115.1"/>
    <property type="molecule type" value="Genomic_DNA"/>
</dbReference>
<evidence type="ECO:0000313" key="4">
    <source>
        <dbReference type="Proteomes" id="UP001153269"/>
    </source>
</evidence>
<dbReference type="Proteomes" id="UP001153269">
    <property type="component" value="Unassembled WGS sequence"/>
</dbReference>
<proteinExistence type="predicted"/>